<gene>
    <name evidence="7" type="ORF">Cri9333_0508</name>
</gene>
<dbReference type="InterPro" id="IPR011639">
    <property type="entry name" value="MethylTrfase_TaqI-like_dom"/>
</dbReference>
<sequence>MSAVIKNLTGIQIEGNLIAPDLTTEFITGSVKGQAPEDFGKAKTDKLADEIAIAWGDAKAYWAAFQRRLLRLDENDLATSITREQWAVPLLESLGYQLVYTAKAEIVDGQTYAISHRVESGENKPPVHIIGCRVKLEQRPPSGTPRLSAHALMQEYLNRTEHLWGIVTNGLQWRLLRDSSLMTRLTYIEFDLEQILNNENFAEFGLFYRLFHRSRLPQGMDDADQCLLEHYHTEAIAQGGRVRDRLRDGVEKALIQLGTGFLQHPDNEDLRQRFESGELTHKVYYRQLLLLIYRLLFLMVAESRNLLLTDDEPEKARIYLEYYSIERLRNLTERPSWRREGFQDLWQGLRVTFCLFDENWRGEVLGLSPLNGSLFGSSTLLDLNSCAIDNHDLSLAIRYLSLYEQKGQQRRVNYGALDVEELGSVYESLLDFNPLVSQRNGIYEFQLVAGSDRKTTGSFYTPPELVGLLIKSALEPVIEAKLQSALVPQKPPTEAKSAQETALLSLKVVDPACGSGHFLLAAARRIGKELARIRTGEAQPGIEPLKQAIRDVIQHCIYGVDLNPLAVDLCKVALWIEGFCRGLPLNFLDHRIKCGNSLVGVLDISCLDEGIPDEAFKPVTGDDRKLSAQFKKRNKQERQDIEAGQLSLNLYGGLGNERSQYAAEWQELGSIPETNTNDVKRKQSRYMRDRSPENSGWWRDYSACNLWTAAFFMPLTEQNLQLLPTTAALSQLLQGNATTRKVVEAANKLAEEKNFFHWCLEFPEVFEAGGFDTVLGNPPWERIKLQEKEFFASRSFEIANAANKAAREKLIKQLQQNNPELAQAWEDAKHDADAQGKFIRESARFPLTAVGDINTYAVFSEIVINLISPYGRSGIIIPIGIATDDTTKIFFSELIKNQRLASLTGFENEAFIFPAVDHTVKFCTLTVTGISIKSQQAEYTFFCRYFTDVHNHKRHFNLTSKDIALINPNTFNCPVFRTQPDVKITKNIYRTIPVLDNESTGINPWQISLSAMLHMANDSRLFVDVYNTGFVPVYEAKMFHQFDHRYSTYEGATQANLNAGILPRLNKEFKQNFSCFTQPRYWISPNEVKKRLFDWWNKQWLIVARKIGKTTNERTAIFSIIPKYGCGDSIIILIPSVKNTKLISCLVANSNSLVFDFVTRQKQGGNNLAFFILKQLPVIPPEAYTQEDIEFISSRVLELVYTAYDMQPFAQDMGYDGEPFIWNPERRALLRAELDAYYAKLYGLTRDELRYILDPADVYGADFPSETFRVLKNHEIKQFGEYRTQRLVLAAWDMLGY</sequence>
<dbReference type="GO" id="GO:0032259">
    <property type="term" value="P:methylation"/>
    <property type="evidence" value="ECO:0007669"/>
    <property type="project" value="UniProtKB-KW"/>
</dbReference>
<dbReference type="EMBL" id="CP003620">
    <property type="protein sequence ID" value="AFZ11466.1"/>
    <property type="molecule type" value="Genomic_DNA"/>
</dbReference>
<dbReference type="GO" id="GO:0003676">
    <property type="term" value="F:nucleic acid binding"/>
    <property type="evidence" value="ECO:0007669"/>
    <property type="project" value="InterPro"/>
</dbReference>
<accession>K9VU28</accession>
<evidence type="ECO:0000256" key="3">
    <source>
        <dbReference type="ARBA" id="ARBA00022679"/>
    </source>
</evidence>
<dbReference type="GO" id="GO:0009007">
    <property type="term" value="F:site-specific DNA-methyltransferase (adenine-specific) activity"/>
    <property type="evidence" value="ECO:0007669"/>
    <property type="project" value="UniProtKB-EC"/>
</dbReference>
<dbReference type="OrthoDB" id="9806213at2"/>
<dbReference type="Gene3D" id="3.40.50.150">
    <property type="entry name" value="Vaccinia Virus protein VP39"/>
    <property type="match status" value="2"/>
</dbReference>
<protein>
    <recommendedName>
        <fullName evidence="1">site-specific DNA-methyltransferase (adenine-specific)</fullName>
        <ecNumber evidence="1">2.1.1.72</ecNumber>
    </recommendedName>
</protein>
<keyword evidence="4" id="KW-0949">S-adenosyl-L-methionine</keyword>
<evidence type="ECO:0000256" key="2">
    <source>
        <dbReference type="ARBA" id="ARBA00022603"/>
    </source>
</evidence>
<dbReference type="PANTHER" id="PTHR33841:SF1">
    <property type="entry name" value="DNA METHYLTRANSFERASE A"/>
    <property type="match status" value="1"/>
</dbReference>
<organism evidence="7 8">
    <name type="scientific">Crinalium epipsammum PCC 9333</name>
    <dbReference type="NCBI Taxonomy" id="1173022"/>
    <lineage>
        <taxon>Bacteria</taxon>
        <taxon>Bacillati</taxon>
        <taxon>Cyanobacteriota</taxon>
        <taxon>Cyanophyceae</taxon>
        <taxon>Gomontiellales</taxon>
        <taxon>Gomontiellaceae</taxon>
        <taxon>Crinalium</taxon>
    </lineage>
</organism>
<dbReference type="Proteomes" id="UP000010472">
    <property type="component" value="Chromosome"/>
</dbReference>
<proteinExistence type="predicted"/>
<dbReference type="InterPro" id="IPR029063">
    <property type="entry name" value="SAM-dependent_MTases_sf"/>
</dbReference>
<dbReference type="STRING" id="1173022.Cri9333_0508"/>
<dbReference type="PROSITE" id="PS00092">
    <property type="entry name" value="N6_MTASE"/>
    <property type="match status" value="1"/>
</dbReference>
<evidence type="ECO:0000259" key="6">
    <source>
        <dbReference type="Pfam" id="PF07669"/>
    </source>
</evidence>
<evidence type="ECO:0000313" key="7">
    <source>
        <dbReference type="EMBL" id="AFZ11466.1"/>
    </source>
</evidence>
<dbReference type="GO" id="GO:0006304">
    <property type="term" value="P:DNA modification"/>
    <property type="evidence" value="ECO:0007669"/>
    <property type="project" value="InterPro"/>
</dbReference>
<keyword evidence="3" id="KW-0808">Transferase</keyword>
<feature type="domain" description="Type II methyltransferase M.TaqI-like" evidence="6">
    <location>
        <begin position="555"/>
        <end position="792"/>
    </location>
</feature>
<dbReference type="KEGG" id="cep:Cri9333_0508"/>
<dbReference type="RefSeq" id="WP_015201601.1">
    <property type="nucleotide sequence ID" value="NC_019753.1"/>
</dbReference>
<dbReference type="InterPro" id="IPR050953">
    <property type="entry name" value="N4_N6_ade-DNA_methylase"/>
</dbReference>
<reference evidence="7 8" key="1">
    <citation type="submission" date="2012-06" db="EMBL/GenBank/DDBJ databases">
        <title>Finished chromosome of genome of Crinalium epipsammum PCC 9333.</title>
        <authorList>
            <consortium name="US DOE Joint Genome Institute"/>
            <person name="Gugger M."/>
            <person name="Coursin T."/>
            <person name="Rippka R."/>
            <person name="Tandeau De Marsac N."/>
            <person name="Huntemann M."/>
            <person name="Wei C.-L."/>
            <person name="Han J."/>
            <person name="Detter J.C."/>
            <person name="Han C."/>
            <person name="Tapia R."/>
            <person name="Davenport K."/>
            <person name="Daligault H."/>
            <person name="Erkkila T."/>
            <person name="Gu W."/>
            <person name="Munk A.C.C."/>
            <person name="Teshima H."/>
            <person name="Xu Y."/>
            <person name="Chain P."/>
            <person name="Chen A."/>
            <person name="Krypides N."/>
            <person name="Mavromatis K."/>
            <person name="Markowitz V."/>
            <person name="Szeto E."/>
            <person name="Ivanova N."/>
            <person name="Mikhailova N."/>
            <person name="Ovchinnikova G."/>
            <person name="Pagani I."/>
            <person name="Pati A."/>
            <person name="Goodwin L."/>
            <person name="Peters L."/>
            <person name="Pitluck S."/>
            <person name="Woyke T."/>
            <person name="Kerfeld C."/>
        </authorList>
    </citation>
    <scope>NUCLEOTIDE SEQUENCE [LARGE SCALE GENOMIC DNA]</scope>
    <source>
        <strain evidence="7 8">PCC 9333</strain>
    </source>
</reference>
<keyword evidence="2" id="KW-0489">Methyltransferase</keyword>
<dbReference type="EC" id="2.1.1.72" evidence="1"/>
<dbReference type="REBASE" id="58089">
    <property type="entry name" value="Cep9333ORF508P"/>
</dbReference>
<dbReference type="HOGENOM" id="CLU_002881_0_0_3"/>
<name>K9VU28_9CYAN</name>
<keyword evidence="8" id="KW-1185">Reference proteome</keyword>
<evidence type="ECO:0000313" key="8">
    <source>
        <dbReference type="Proteomes" id="UP000010472"/>
    </source>
</evidence>
<evidence type="ECO:0000256" key="5">
    <source>
        <dbReference type="ARBA" id="ARBA00047942"/>
    </source>
</evidence>
<dbReference type="eggNOG" id="COG1002">
    <property type="taxonomic scope" value="Bacteria"/>
</dbReference>
<dbReference type="PRINTS" id="PR00507">
    <property type="entry name" value="N12N6MTFRASE"/>
</dbReference>
<dbReference type="InterPro" id="IPR002052">
    <property type="entry name" value="DNA_methylase_N6_adenine_CS"/>
</dbReference>
<comment type="catalytic activity">
    <reaction evidence="5">
        <text>a 2'-deoxyadenosine in DNA + S-adenosyl-L-methionine = an N(6)-methyl-2'-deoxyadenosine in DNA + S-adenosyl-L-homocysteine + H(+)</text>
        <dbReference type="Rhea" id="RHEA:15197"/>
        <dbReference type="Rhea" id="RHEA-COMP:12418"/>
        <dbReference type="Rhea" id="RHEA-COMP:12419"/>
        <dbReference type="ChEBI" id="CHEBI:15378"/>
        <dbReference type="ChEBI" id="CHEBI:57856"/>
        <dbReference type="ChEBI" id="CHEBI:59789"/>
        <dbReference type="ChEBI" id="CHEBI:90615"/>
        <dbReference type="ChEBI" id="CHEBI:90616"/>
        <dbReference type="EC" id="2.1.1.72"/>
    </reaction>
</comment>
<dbReference type="PATRIC" id="fig|1173022.3.peg.543"/>
<dbReference type="SUPFAM" id="SSF53335">
    <property type="entry name" value="S-adenosyl-L-methionine-dependent methyltransferases"/>
    <property type="match status" value="1"/>
</dbReference>
<evidence type="ECO:0000256" key="1">
    <source>
        <dbReference type="ARBA" id="ARBA00011900"/>
    </source>
</evidence>
<evidence type="ECO:0000256" key="4">
    <source>
        <dbReference type="ARBA" id="ARBA00022691"/>
    </source>
</evidence>
<dbReference type="Pfam" id="PF07669">
    <property type="entry name" value="Eco57I"/>
    <property type="match status" value="1"/>
</dbReference>
<dbReference type="PANTHER" id="PTHR33841">
    <property type="entry name" value="DNA METHYLTRANSFERASE YEEA-RELATED"/>
    <property type="match status" value="1"/>
</dbReference>